<reference evidence="2" key="1">
    <citation type="submission" date="2013-01" db="EMBL/GenBank/DDBJ databases">
        <title>Draft Genome Sequence of a Mulberry Tree, Morus notabilis C.K. Schneid.</title>
        <authorList>
            <person name="He N."/>
            <person name="Zhao S."/>
        </authorList>
    </citation>
    <scope>NUCLEOTIDE SEQUENCE</scope>
</reference>
<gene>
    <name evidence="1" type="ORF">L484_021590</name>
</gene>
<protein>
    <submittedName>
        <fullName evidence="1">Uncharacterized protein</fullName>
    </submittedName>
</protein>
<name>W9S8H5_9ROSA</name>
<evidence type="ECO:0000313" key="1">
    <source>
        <dbReference type="EMBL" id="EXC16935.1"/>
    </source>
</evidence>
<dbReference type="EMBL" id="KE345804">
    <property type="protein sequence ID" value="EXC16935.1"/>
    <property type="molecule type" value="Genomic_DNA"/>
</dbReference>
<organism evidence="1 2">
    <name type="scientific">Morus notabilis</name>
    <dbReference type="NCBI Taxonomy" id="981085"/>
    <lineage>
        <taxon>Eukaryota</taxon>
        <taxon>Viridiplantae</taxon>
        <taxon>Streptophyta</taxon>
        <taxon>Embryophyta</taxon>
        <taxon>Tracheophyta</taxon>
        <taxon>Spermatophyta</taxon>
        <taxon>Magnoliopsida</taxon>
        <taxon>eudicotyledons</taxon>
        <taxon>Gunneridae</taxon>
        <taxon>Pentapetalae</taxon>
        <taxon>rosids</taxon>
        <taxon>fabids</taxon>
        <taxon>Rosales</taxon>
        <taxon>Moraceae</taxon>
        <taxon>Moreae</taxon>
        <taxon>Morus</taxon>
    </lineage>
</organism>
<keyword evidence="2" id="KW-1185">Reference proteome</keyword>
<proteinExistence type="predicted"/>
<accession>W9S8H5</accession>
<sequence>MDVGLVEIRVVLLKPLTELFVIGLRPRLLRNVKYVPLRQRWANSLHVSLSLSEDLCCYLLPN</sequence>
<evidence type="ECO:0000313" key="2">
    <source>
        <dbReference type="Proteomes" id="UP000030645"/>
    </source>
</evidence>
<dbReference type="AlphaFoldDB" id="W9S8H5"/>
<dbReference type="Proteomes" id="UP000030645">
    <property type="component" value="Unassembled WGS sequence"/>
</dbReference>